<reference evidence="1" key="1">
    <citation type="journal article" date="2020" name="Cell">
        <title>Large-Scale Comparative Analyses of Tick Genomes Elucidate Their Genetic Diversity and Vector Capacities.</title>
        <authorList>
            <consortium name="Tick Genome and Microbiome Consortium (TIGMIC)"/>
            <person name="Jia N."/>
            <person name="Wang J."/>
            <person name="Shi W."/>
            <person name="Du L."/>
            <person name="Sun Y."/>
            <person name="Zhan W."/>
            <person name="Jiang J.F."/>
            <person name="Wang Q."/>
            <person name="Zhang B."/>
            <person name="Ji P."/>
            <person name="Bell-Sakyi L."/>
            <person name="Cui X.M."/>
            <person name="Yuan T.T."/>
            <person name="Jiang B.G."/>
            <person name="Yang W.F."/>
            <person name="Lam T.T."/>
            <person name="Chang Q.C."/>
            <person name="Ding S.J."/>
            <person name="Wang X.J."/>
            <person name="Zhu J.G."/>
            <person name="Ruan X.D."/>
            <person name="Zhao L."/>
            <person name="Wei J.T."/>
            <person name="Ye R.Z."/>
            <person name="Que T.C."/>
            <person name="Du C.H."/>
            <person name="Zhou Y.H."/>
            <person name="Cheng J.X."/>
            <person name="Dai P.F."/>
            <person name="Guo W.B."/>
            <person name="Han X.H."/>
            <person name="Huang E.J."/>
            <person name="Li L.F."/>
            <person name="Wei W."/>
            <person name="Gao Y.C."/>
            <person name="Liu J.Z."/>
            <person name="Shao H.Z."/>
            <person name="Wang X."/>
            <person name="Wang C.C."/>
            <person name="Yang T.C."/>
            <person name="Huo Q.B."/>
            <person name="Li W."/>
            <person name="Chen H.Y."/>
            <person name="Chen S.E."/>
            <person name="Zhou L.G."/>
            <person name="Ni X.B."/>
            <person name="Tian J.H."/>
            <person name="Sheng Y."/>
            <person name="Liu T."/>
            <person name="Pan Y.S."/>
            <person name="Xia L.Y."/>
            <person name="Li J."/>
            <person name="Zhao F."/>
            <person name="Cao W.C."/>
        </authorList>
    </citation>
    <scope>NUCLEOTIDE SEQUENCE</scope>
    <source>
        <strain evidence="1">Rsan-2018</strain>
    </source>
</reference>
<evidence type="ECO:0000313" key="1">
    <source>
        <dbReference type="EMBL" id="KAH7968222.1"/>
    </source>
</evidence>
<dbReference type="EMBL" id="JABSTV010001248">
    <property type="protein sequence ID" value="KAH7968222.1"/>
    <property type="molecule type" value="Genomic_DNA"/>
</dbReference>
<evidence type="ECO:0000313" key="2">
    <source>
        <dbReference type="Proteomes" id="UP000821837"/>
    </source>
</evidence>
<protein>
    <recommendedName>
        <fullName evidence="3">Retrotransposon gag domain-containing protein</fullName>
    </recommendedName>
</protein>
<keyword evidence="2" id="KW-1185">Reference proteome</keyword>
<organism evidence="1 2">
    <name type="scientific">Rhipicephalus sanguineus</name>
    <name type="common">Brown dog tick</name>
    <name type="synonym">Ixodes sanguineus</name>
    <dbReference type="NCBI Taxonomy" id="34632"/>
    <lineage>
        <taxon>Eukaryota</taxon>
        <taxon>Metazoa</taxon>
        <taxon>Ecdysozoa</taxon>
        <taxon>Arthropoda</taxon>
        <taxon>Chelicerata</taxon>
        <taxon>Arachnida</taxon>
        <taxon>Acari</taxon>
        <taxon>Parasitiformes</taxon>
        <taxon>Ixodida</taxon>
        <taxon>Ixodoidea</taxon>
        <taxon>Ixodidae</taxon>
        <taxon>Rhipicephalinae</taxon>
        <taxon>Rhipicephalus</taxon>
        <taxon>Rhipicephalus</taxon>
    </lineage>
</organism>
<dbReference type="Proteomes" id="UP000821837">
    <property type="component" value="Unassembled WGS sequence"/>
</dbReference>
<name>A0A9D4T2X1_RHISA</name>
<sequence>MFRERAFQNTVLNVVHQIATAQFETQVHTQRVDSCESCSGGPRLRRISVVTFAVRGTAICGRSLFGDASGEFISALTSGAVDARASVQPRKYANGSTQPLYSLALLFEQLPCPAATMTLPDLSSSIPRFDGSRSHSVNMWLDDVRRVQQLASWDDTTTCIIAANKLKGMAQNWHLSFRNQYTSWAT</sequence>
<reference evidence="1" key="2">
    <citation type="submission" date="2021-09" db="EMBL/GenBank/DDBJ databases">
        <authorList>
            <person name="Jia N."/>
            <person name="Wang J."/>
            <person name="Shi W."/>
            <person name="Du L."/>
            <person name="Sun Y."/>
            <person name="Zhan W."/>
            <person name="Jiang J."/>
            <person name="Wang Q."/>
            <person name="Zhang B."/>
            <person name="Ji P."/>
            <person name="Sakyi L.B."/>
            <person name="Cui X."/>
            <person name="Yuan T."/>
            <person name="Jiang B."/>
            <person name="Yang W."/>
            <person name="Lam T.T.-Y."/>
            <person name="Chang Q."/>
            <person name="Ding S."/>
            <person name="Wang X."/>
            <person name="Zhu J."/>
            <person name="Ruan X."/>
            <person name="Zhao L."/>
            <person name="Wei J."/>
            <person name="Que T."/>
            <person name="Du C."/>
            <person name="Cheng J."/>
            <person name="Dai P."/>
            <person name="Han X."/>
            <person name="Huang E."/>
            <person name="Gao Y."/>
            <person name="Liu J."/>
            <person name="Shao H."/>
            <person name="Ye R."/>
            <person name="Li L."/>
            <person name="Wei W."/>
            <person name="Wang X."/>
            <person name="Wang C."/>
            <person name="Huo Q."/>
            <person name="Li W."/>
            <person name="Guo W."/>
            <person name="Chen H."/>
            <person name="Chen S."/>
            <person name="Zhou L."/>
            <person name="Zhou L."/>
            <person name="Ni X."/>
            <person name="Tian J."/>
            <person name="Zhou Y."/>
            <person name="Sheng Y."/>
            <person name="Liu T."/>
            <person name="Pan Y."/>
            <person name="Xia L."/>
            <person name="Li J."/>
            <person name="Zhao F."/>
            <person name="Cao W."/>
        </authorList>
    </citation>
    <scope>NUCLEOTIDE SEQUENCE</scope>
    <source>
        <strain evidence="1">Rsan-2018</strain>
        <tissue evidence="1">Larvae</tissue>
    </source>
</reference>
<evidence type="ECO:0008006" key="3">
    <source>
        <dbReference type="Google" id="ProtNLM"/>
    </source>
</evidence>
<proteinExistence type="predicted"/>
<dbReference type="VEuPathDB" id="VectorBase:RSAN_047577"/>
<dbReference type="AlphaFoldDB" id="A0A9D4T2X1"/>
<comment type="caution">
    <text evidence="1">The sequence shown here is derived from an EMBL/GenBank/DDBJ whole genome shotgun (WGS) entry which is preliminary data.</text>
</comment>
<gene>
    <name evidence="1" type="ORF">HPB52_007035</name>
</gene>
<accession>A0A9D4T2X1</accession>